<protein>
    <submittedName>
        <fullName evidence="3">CYTH domain-containing protein</fullName>
    </submittedName>
</protein>
<proteinExistence type="predicted"/>
<dbReference type="InterPro" id="IPR012042">
    <property type="entry name" value="NeuTTM/CthTTM-like"/>
</dbReference>
<evidence type="ECO:0000259" key="2">
    <source>
        <dbReference type="PROSITE" id="PS51707"/>
    </source>
</evidence>
<evidence type="ECO:0000313" key="3">
    <source>
        <dbReference type="EMBL" id="MDR6218742.1"/>
    </source>
</evidence>
<dbReference type="PANTHER" id="PTHR40114:SF1">
    <property type="entry name" value="SLR0698 PROTEIN"/>
    <property type="match status" value="1"/>
</dbReference>
<dbReference type="PROSITE" id="PS51707">
    <property type="entry name" value="CYTH"/>
    <property type="match status" value="1"/>
</dbReference>
<dbReference type="InterPro" id="IPR023577">
    <property type="entry name" value="CYTH_domain"/>
</dbReference>
<evidence type="ECO:0000256" key="1">
    <source>
        <dbReference type="PIRSR" id="PIRSR016487-1"/>
    </source>
</evidence>
<evidence type="ECO:0000313" key="4">
    <source>
        <dbReference type="Proteomes" id="UP001185331"/>
    </source>
</evidence>
<reference evidence="3" key="1">
    <citation type="submission" date="2023-07" db="EMBL/GenBank/DDBJ databases">
        <title>Sorghum-associated microbial communities from plants grown in Nebraska, USA.</title>
        <authorList>
            <person name="Schachtman D."/>
        </authorList>
    </citation>
    <scope>NUCLEOTIDE SEQUENCE</scope>
    <source>
        <strain evidence="3">BE330</strain>
    </source>
</reference>
<dbReference type="SUPFAM" id="SSF55154">
    <property type="entry name" value="CYTH-like phosphatases"/>
    <property type="match status" value="1"/>
</dbReference>
<sequence>MAVEIERKFLVHLASWSALNPGPGALIEQGYLSVDPERTVRVRLTPSGAWLTVKGATSGVSRAEFEYGVPRADAQEMLGCCVSRLSKTRYRVPVGTHTWDVDVFHGPLSGLVLAEVELGSEEETFVRPAWLGEEVSADARYFNSALSAAAGAPA</sequence>
<dbReference type="Gene3D" id="2.40.320.10">
    <property type="entry name" value="Hypothetical Protein Pfu-838710-001"/>
    <property type="match status" value="1"/>
</dbReference>
<dbReference type="CDD" id="cd07891">
    <property type="entry name" value="CYTH-like_CthTTM-like_1"/>
    <property type="match status" value="1"/>
</dbReference>
<gene>
    <name evidence="3" type="ORF">J2Y00_002339</name>
</gene>
<dbReference type="EMBL" id="JAVDQK010000005">
    <property type="protein sequence ID" value="MDR6218742.1"/>
    <property type="molecule type" value="Genomic_DNA"/>
</dbReference>
<name>A0AAE3XC23_9DEIO</name>
<dbReference type="PIRSF" id="PIRSF016487">
    <property type="entry name" value="CYTH_UCP016487"/>
    <property type="match status" value="1"/>
</dbReference>
<accession>A0AAE3XC23</accession>
<feature type="domain" description="CYTH" evidence="2">
    <location>
        <begin position="2"/>
        <end position="148"/>
    </location>
</feature>
<dbReference type="Pfam" id="PF01928">
    <property type="entry name" value="CYTH"/>
    <property type="match status" value="1"/>
</dbReference>
<dbReference type="AlphaFoldDB" id="A0AAE3XC23"/>
<feature type="active site" description="Proton acceptor" evidence="1">
    <location>
        <position position="31"/>
    </location>
</feature>
<organism evidence="3 4">
    <name type="scientific">Deinococcus soli</name>
    <name type="common">ex Cha et al. 2016</name>
    <dbReference type="NCBI Taxonomy" id="1309411"/>
    <lineage>
        <taxon>Bacteria</taxon>
        <taxon>Thermotogati</taxon>
        <taxon>Deinococcota</taxon>
        <taxon>Deinococci</taxon>
        <taxon>Deinococcales</taxon>
        <taxon>Deinococcaceae</taxon>
        <taxon>Deinococcus</taxon>
    </lineage>
</organism>
<dbReference type="SMART" id="SM01118">
    <property type="entry name" value="CYTH"/>
    <property type="match status" value="1"/>
</dbReference>
<dbReference type="RefSeq" id="WP_309853293.1">
    <property type="nucleotide sequence ID" value="NZ_JAVDQJ010000004.1"/>
</dbReference>
<dbReference type="InterPro" id="IPR033469">
    <property type="entry name" value="CYTH-like_dom_sf"/>
</dbReference>
<comment type="caution">
    <text evidence="3">The sequence shown here is derived from an EMBL/GenBank/DDBJ whole genome shotgun (WGS) entry which is preliminary data.</text>
</comment>
<dbReference type="PANTHER" id="PTHR40114">
    <property type="entry name" value="SLR0698 PROTEIN"/>
    <property type="match status" value="1"/>
</dbReference>
<dbReference type="Proteomes" id="UP001185331">
    <property type="component" value="Unassembled WGS sequence"/>
</dbReference>